<dbReference type="PANTHER" id="PTHR43397">
    <property type="entry name" value="ERGOTHIONEINE BIOSYNTHESIS PROTEIN 1"/>
    <property type="match status" value="1"/>
</dbReference>
<feature type="compositionally biased region" description="Polar residues" evidence="3">
    <location>
        <begin position="240"/>
        <end position="253"/>
    </location>
</feature>
<keyword evidence="7" id="KW-1185">Reference proteome</keyword>
<feature type="domain" description="Histidine-specific methyltransferase SAM-dependent" evidence="5">
    <location>
        <begin position="29"/>
        <end position="183"/>
    </location>
</feature>
<dbReference type="GO" id="GO:0032259">
    <property type="term" value="P:methylation"/>
    <property type="evidence" value="ECO:0007669"/>
    <property type="project" value="UniProtKB-KW"/>
</dbReference>
<sequence length="895" mass="101410">MSPEIINIHNHDAVASGGRDGDPVIFDIRTQILDGLSRPIGERQLPTMLLYDERGLRLYDDITTNVPEYYLFSAEEDILKKHSDDIVRAMHQGESQVSTDEVVLELGAGALRKTSHILRGLSRLVNEQTNSPPITYYALDLEENELKRTLGEIAASKIGKDLEDKVSTKGLCGTYHDGIKYIQTGGLGGHGSHPSRIADRLANRFNDVRRETHPLPPRDISPHSSASSVSGSEDHEALSHSDSTVASSLPSTPGVSQPPLHIMFLGSSIGNFDRESAAKFIGSLPLRPGSGDTLLLGLDHDNDKELIEEAYNDKRGYTKRFIMNGLRSACNVMDNESFFDGEKWDYVNHYNVGKRQHEAFYVSKCKQIIEDPTTGKEFVFLENERLKVEESFKFSDADAYTLFSEGNVRPIHRWSDSKSRYSLWLLERPAFIFPLLTSPHSYTRKGELVTKTRVSSTPFGVPSPEDWDTLWALWDTITLRMIPPSMLYQKPIDLRHICLFYLGHIPAFLDIHLSRLLQESHSEPVHFKDIFERGIDPNVDDPTICHTHSQVPKKDEDWPQLGAILQFQSHVRNRLLRLYDDLLSGRRSLTRRVARVLFMTYEHEAMHAETLLYMLLQRAGTGTLPPPGFSLPPWSLLAESWEAAPAPASDRVVLGPEMIVLGHNDIEAEDAYDWTSVRQHEFGWDNEKPQRTVHVGKFAIEWRPITNGQFYEFYTTQSKHRVELPASWVIEGGEMKIRTLYGPVPMHVAKHWPVMTTYDNLSTYATVKGGRIPTEPELRLFYDKFECGFEGGANFGFRNWHPVPATTGGERNGGKGSNGGVWEWTSTIFDKHHGFVPSSLYPGYSVDFFDNNHQVVLGGSYATIPRIAGHRTFRNWYQRNYPYPWVGARIAYDLA</sequence>
<feature type="domain" description="Sulfatase-modifying factor enzyme-like" evidence="4">
    <location>
        <begin position="680"/>
        <end position="778"/>
    </location>
</feature>
<dbReference type="InterPro" id="IPR019257">
    <property type="entry name" value="MeTrfase_dom"/>
</dbReference>
<keyword evidence="2" id="KW-0808">Transferase</keyword>
<dbReference type="InterPro" id="IPR029063">
    <property type="entry name" value="SAM-dependent_MTases_sf"/>
</dbReference>
<feature type="region of interest" description="Disordered" evidence="3">
    <location>
        <begin position="210"/>
        <end position="253"/>
    </location>
</feature>
<evidence type="ECO:0000256" key="1">
    <source>
        <dbReference type="ARBA" id="ARBA00022603"/>
    </source>
</evidence>
<dbReference type="EMBL" id="KZ301974">
    <property type="protein sequence ID" value="PFH53309.1"/>
    <property type="molecule type" value="Genomic_DNA"/>
</dbReference>
<evidence type="ECO:0000256" key="3">
    <source>
        <dbReference type="SAM" id="MobiDB-lite"/>
    </source>
</evidence>
<dbReference type="Pfam" id="PF03781">
    <property type="entry name" value="FGE-sulfatase"/>
    <property type="match status" value="2"/>
</dbReference>
<dbReference type="InterPro" id="IPR016187">
    <property type="entry name" value="CTDL_fold"/>
</dbReference>
<dbReference type="OrthoDB" id="659at2759"/>
<dbReference type="Proteomes" id="UP000242287">
    <property type="component" value="Unassembled WGS sequence"/>
</dbReference>
<feature type="compositionally biased region" description="Low complexity" evidence="3">
    <location>
        <begin position="222"/>
        <end position="231"/>
    </location>
</feature>
<reference evidence="6 7" key="1">
    <citation type="submission" date="2014-02" db="EMBL/GenBank/DDBJ databases">
        <title>Transposable element dynamics among asymbiotic and ectomycorrhizal Amanita fungi.</title>
        <authorList>
            <consortium name="DOE Joint Genome Institute"/>
            <person name="Hess J."/>
            <person name="Skrede I."/>
            <person name="Wolfe B."/>
            <person name="LaButti K."/>
            <person name="Ohm R.A."/>
            <person name="Grigoriev I.V."/>
            <person name="Pringle A."/>
        </authorList>
    </citation>
    <scope>NUCLEOTIDE SEQUENCE [LARGE SCALE GENOMIC DNA]</scope>
    <source>
        <strain evidence="6 7">SKay4041</strain>
    </source>
</reference>
<dbReference type="GO" id="GO:0008168">
    <property type="term" value="F:methyltransferase activity"/>
    <property type="evidence" value="ECO:0007669"/>
    <property type="project" value="UniProtKB-KW"/>
</dbReference>
<gene>
    <name evidence="6" type="ORF">AMATHDRAFT_79147</name>
</gene>
<evidence type="ECO:0000259" key="5">
    <source>
        <dbReference type="Pfam" id="PF10017"/>
    </source>
</evidence>
<accession>A0A2A9NRY6</accession>
<dbReference type="InterPro" id="IPR042095">
    <property type="entry name" value="SUMF_sf"/>
</dbReference>
<proteinExistence type="predicted"/>
<dbReference type="STRING" id="703135.A0A2A9NRY6"/>
<dbReference type="Gene3D" id="3.40.50.150">
    <property type="entry name" value="Vaccinia Virus protein VP39"/>
    <property type="match status" value="1"/>
</dbReference>
<feature type="domain" description="Sulfatase-modifying factor enzyme-like" evidence="4">
    <location>
        <begin position="815"/>
        <end position="891"/>
    </location>
</feature>
<evidence type="ECO:0000259" key="4">
    <source>
        <dbReference type="Pfam" id="PF03781"/>
    </source>
</evidence>
<keyword evidence="1" id="KW-0489">Methyltransferase</keyword>
<dbReference type="InterPro" id="IPR005532">
    <property type="entry name" value="SUMF_dom"/>
</dbReference>
<evidence type="ECO:0008006" key="8">
    <source>
        <dbReference type="Google" id="ProtNLM"/>
    </source>
</evidence>
<dbReference type="PANTHER" id="PTHR43397:SF1">
    <property type="entry name" value="ERGOTHIONEINE BIOSYNTHESIS PROTEIN 1"/>
    <property type="match status" value="1"/>
</dbReference>
<dbReference type="SUPFAM" id="SSF56436">
    <property type="entry name" value="C-type lectin-like"/>
    <property type="match status" value="1"/>
</dbReference>
<protein>
    <recommendedName>
        <fullName evidence="8">DUF323 domain-containing protein</fullName>
    </recommendedName>
</protein>
<organism evidence="6 7">
    <name type="scientific">Amanita thiersii Skay4041</name>
    <dbReference type="NCBI Taxonomy" id="703135"/>
    <lineage>
        <taxon>Eukaryota</taxon>
        <taxon>Fungi</taxon>
        <taxon>Dikarya</taxon>
        <taxon>Basidiomycota</taxon>
        <taxon>Agaricomycotina</taxon>
        <taxon>Agaricomycetes</taxon>
        <taxon>Agaricomycetidae</taxon>
        <taxon>Agaricales</taxon>
        <taxon>Pluteineae</taxon>
        <taxon>Amanitaceae</taxon>
        <taxon>Amanita</taxon>
    </lineage>
</organism>
<dbReference type="AlphaFoldDB" id="A0A2A9NRY6"/>
<feature type="domain" description="Histidine-specific methyltransferase SAM-dependent" evidence="5">
    <location>
        <begin position="252"/>
        <end position="427"/>
    </location>
</feature>
<name>A0A2A9NRY6_9AGAR</name>
<evidence type="ECO:0000256" key="2">
    <source>
        <dbReference type="ARBA" id="ARBA00022679"/>
    </source>
</evidence>
<evidence type="ECO:0000313" key="7">
    <source>
        <dbReference type="Proteomes" id="UP000242287"/>
    </source>
</evidence>
<dbReference type="Pfam" id="PF10017">
    <property type="entry name" value="Methyltransf_33"/>
    <property type="match status" value="2"/>
</dbReference>
<dbReference type="Gene3D" id="3.90.1580.10">
    <property type="entry name" value="paralog of FGE (formylglycine-generating enzyme)"/>
    <property type="match status" value="1"/>
</dbReference>
<dbReference type="InterPro" id="IPR051128">
    <property type="entry name" value="EgtD_Methyltrsf_superfamily"/>
</dbReference>
<evidence type="ECO:0000313" key="6">
    <source>
        <dbReference type="EMBL" id="PFH53309.1"/>
    </source>
</evidence>